<evidence type="ECO:0000313" key="4">
    <source>
        <dbReference type="Proteomes" id="UP000054537"/>
    </source>
</evidence>
<dbReference type="EMBL" id="JRTT01000031">
    <property type="protein sequence ID" value="KHD75143.1"/>
    <property type="molecule type" value="Genomic_DNA"/>
</dbReference>
<dbReference type="eggNOG" id="COG5001">
    <property type="taxonomic scope" value="Bacteria"/>
</dbReference>
<dbReference type="STRING" id="1869.MB27_24835"/>
<feature type="domain" description="EAL" evidence="2">
    <location>
        <begin position="1"/>
        <end position="245"/>
    </location>
</feature>
<comment type="caution">
    <text evidence="3">The sequence shown here is derived from an EMBL/GenBank/DDBJ whole genome shotgun (WGS) entry which is preliminary data.</text>
</comment>
<accession>A0A0A6UJ82</accession>
<evidence type="ECO:0000259" key="2">
    <source>
        <dbReference type="PROSITE" id="PS50883"/>
    </source>
</evidence>
<dbReference type="InterPro" id="IPR050706">
    <property type="entry name" value="Cyclic-di-GMP_PDE-like"/>
</dbReference>
<dbReference type="SMART" id="SM00052">
    <property type="entry name" value="EAL"/>
    <property type="match status" value="1"/>
</dbReference>
<keyword evidence="1" id="KW-1133">Transmembrane helix</keyword>
<keyword evidence="1" id="KW-0472">Membrane</keyword>
<evidence type="ECO:0000313" key="3">
    <source>
        <dbReference type="EMBL" id="KHD75143.1"/>
    </source>
</evidence>
<organism evidence="3 4">
    <name type="scientific">Actinoplanes utahensis</name>
    <dbReference type="NCBI Taxonomy" id="1869"/>
    <lineage>
        <taxon>Bacteria</taxon>
        <taxon>Bacillati</taxon>
        <taxon>Actinomycetota</taxon>
        <taxon>Actinomycetes</taxon>
        <taxon>Micromonosporales</taxon>
        <taxon>Micromonosporaceae</taxon>
        <taxon>Actinoplanes</taxon>
    </lineage>
</organism>
<proteinExistence type="predicted"/>
<feature type="transmembrane region" description="Helical" evidence="1">
    <location>
        <begin position="90"/>
        <end position="110"/>
    </location>
</feature>
<sequence length="249" mass="26082">MPVAVLLAVAEVALIVAGFRTGMPHLAVWVPALAGPALAAAAFFATAAATDGALRTFWRRVGAGMAAVEVAALSRTIDIVAMPYRTMPPISGRTLLLYVVAAALAITAMMRLPDGGRTWRQLATALLDVAVVAVTAGIAASQYLGWAVDRFGGRSLGLLRTCPVDAIKVDKSFVDGLNGTPQQEAIAVALAGIAETLGLRTVAEGVETAEQARRLYELGYRHAQGFHFARPLPPEAIDDLLEVGLRQAS</sequence>
<feature type="transmembrane region" description="Helical" evidence="1">
    <location>
        <begin position="122"/>
        <end position="146"/>
    </location>
</feature>
<dbReference type="InterPro" id="IPR001633">
    <property type="entry name" value="EAL_dom"/>
</dbReference>
<dbReference type="RefSeq" id="WP_043528129.1">
    <property type="nucleotide sequence ID" value="NZ_BAABKU010000028.1"/>
</dbReference>
<reference evidence="3 4" key="1">
    <citation type="submission" date="2014-10" db="EMBL/GenBank/DDBJ databases">
        <title>Draft genome sequence of Actinoplanes utahensis NRRL 12052.</title>
        <authorList>
            <person name="Velasco-Bucheli B."/>
            <person name="del Cerro C."/>
            <person name="Hormigo D."/>
            <person name="Garcia J.L."/>
            <person name="Acebal C."/>
            <person name="Arroyo M."/>
            <person name="de la Mata I."/>
        </authorList>
    </citation>
    <scope>NUCLEOTIDE SEQUENCE [LARGE SCALE GENOMIC DNA]</scope>
    <source>
        <strain evidence="3 4">NRRL 12052</strain>
    </source>
</reference>
<dbReference type="PANTHER" id="PTHR33121:SF70">
    <property type="entry name" value="SIGNALING PROTEIN YKOW"/>
    <property type="match status" value="1"/>
</dbReference>
<dbReference type="Gene3D" id="3.20.20.450">
    <property type="entry name" value="EAL domain"/>
    <property type="match status" value="1"/>
</dbReference>
<dbReference type="PANTHER" id="PTHR33121">
    <property type="entry name" value="CYCLIC DI-GMP PHOSPHODIESTERASE PDEF"/>
    <property type="match status" value="1"/>
</dbReference>
<feature type="transmembrane region" description="Helical" evidence="1">
    <location>
        <begin position="28"/>
        <end position="49"/>
    </location>
</feature>
<dbReference type="Proteomes" id="UP000054537">
    <property type="component" value="Unassembled WGS sequence"/>
</dbReference>
<protein>
    <recommendedName>
        <fullName evidence="2">EAL domain-containing protein</fullName>
    </recommendedName>
</protein>
<dbReference type="SUPFAM" id="SSF141868">
    <property type="entry name" value="EAL domain-like"/>
    <property type="match status" value="1"/>
</dbReference>
<dbReference type="GO" id="GO:0071111">
    <property type="term" value="F:cyclic-guanylate-specific phosphodiesterase activity"/>
    <property type="evidence" value="ECO:0007669"/>
    <property type="project" value="InterPro"/>
</dbReference>
<dbReference type="Pfam" id="PF00563">
    <property type="entry name" value="EAL"/>
    <property type="match status" value="1"/>
</dbReference>
<dbReference type="AlphaFoldDB" id="A0A0A6UJ82"/>
<gene>
    <name evidence="3" type="ORF">MB27_24835</name>
</gene>
<dbReference type="PROSITE" id="PS50883">
    <property type="entry name" value="EAL"/>
    <property type="match status" value="1"/>
</dbReference>
<keyword evidence="4" id="KW-1185">Reference proteome</keyword>
<dbReference type="InterPro" id="IPR035919">
    <property type="entry name" value="EAL_sf"/>
</dbReference>
<evidence type="ECO:0000256" key="1">
    <source>
        <dbReference type="SAM" id="Phobius"/>
    </source>
</evidence>
<dbReference type="CDD" id="cd01948">
    <property type="entry name" value="EAL"/>
    <property type="match status" value="1"/>
</dbReference>
<name>A0A0A6UJ82_ACTUT</name>
<keyword evidence="1" id="KW-0812">Transmembrane</keyword>